<gene>
    <name evidence="1" type="ORF">HPB50_014563</name>
</gene>
<accession>A0ACB7RU07</accession>
<reference evidence="1" key="1">
    <citation type="submission" date="2020-05" db="EMBL/GenBank/DDBJ databases">
        <title>Large-scale comparative analyses of tick genomes elucidate their genetic diversity and vector capacities.</title>
        <authorList>
            <person name="Jia N."/>
            <person name="Wang J."/>
            <person name="Shi W."/>
            <person name="Du L."/>
            <person name="Sun Y."/>
            <person name="Zhan W."/>
            <person name="Jiang J."/>
            <person name="Wang Q."/>
            <person name="Zhang B."/>
            <person name="Ji P."/>
            <person name="Sakyi L.B."/>
            <person name="Cui X."/>
            <person name="Yuan T."/>
            <person name="Jiang B."/>
            <person name="Yang W."/>
            <person name="Lam T.T.-Y."/>
            <person name="Chang Q."/>
            <person name="Ding S."/>
            <person name="Wang X."/>
            <person name="Zhu J."/>
            <person name="Ruan X."/>
            <person name="Zhao L."/>
            <person name="Wei J."/>
            <person name="Que T."/>
            <person name="Du C."/>
            <person name="Cheng J."/>
            <person name="Dai P."/>
            <person name="Han X."/>
            <person name="Huang E."/>
            <person name="Gao Y."/>
            <person name="Liu J."/>
            <person name="Shao H."/>
            <person name="Ye R."/>
            <person name="Li L."/>
            <person name="Wei W."/>
            <person name="Wang X."/>
            <person name="Wang C."/>
            <person name="Yang T."/>
            <person name="Huo Q."/>
            <person name="Li W."/>
            <person name="Guo W."/>
            <person name="Chen H."/>
            <person name="Zhou L."/>
            <person name="Ni X."/>
            <person name="Tian J."/>
            <person name="Zhou Y."/>
            <person name="Sheng Y."/>
            <person name="Liu T."/>
            <person name="Pan Y."/>
            <person name="Xia L."/>
            <person name="Li J."/>
            <person name="Zhao F."/>
            <person name="Cao W."/>
        </authorList>
    </citation>
    <scope>NUCLEOTIDE SEQUENCE</scope>
    <source>
        <strain evidence="1">Hyas-2018</strain>
    </source>
</reference>
<proteinExistence type="predicted"/>
<dbReference type="EMBL" id="CM023487">
    <property type="protein sequence ID" value="KAH6926113.1"/>
    <property type="molecule type" value="Genomic_DNA"/>
</dbReference>
<name>A0ACB7RU07_HYAAI</name>
<protein>
    <submittedName>
        <fullName evidence="1">Uncharacterized protein</fullName>
    </submittedName>
</protein>
<evidence type="ECO:0000313" key="1">
    <source>
        <dbReference type="EMBL" id="KAH6926113.1"/>
    </source>
</evidence>
<organism evidence="1 2">
    <name type="scientific">Hyalomma asiaticum</name>
    <name type="common">Tick</name>
    <dbReference type="NCBI Taxonomy" id="266040"/>
    <lineage>
        <taxon>Eukaryota</taxon>
        <taxon>Metazoa</taxon>
        <taxon>Ecdysozoa</taxon>
        <taxon>Arthropoda</taxon>
        <taxon>Chelicerata</taxon>
        <taxon>Arachnida</taxon>
        <taxon>Acari</taxon>
        <taxon>Parasitiformes</taxon>
        <taxon>Ixodida</taxon>
        <taxon>Ixodoidea</taxon>
        <taxon>Ixodidae</taxon>
        <taxon>Hyalomminae</taxon>
        <taxon>Hyalomma</taxon>
    </lineage>
</organism>
<sequence>MASYGLGTDYKKEYVDDSFARITNKRMGLRYRAQHRRGDPNAWMSSRRAMKILDEEEQQEDDDDMGNDERWVRRMSKDLQVNKQLDYDDEGEEDEILSDRETHISGDECNQGQPWCSLKQLKRQSEACDCTFSDSIKVSWSKNRPAPASPSLSSTPAKDVQEKLFNPHTI</sequence>
<keyword evidence="2" id="KW-1185">Reference proteome</keyword>
<evidence type="ECO:0000313" key="2">
    <source>
        <dbReference type="Proteomes" id="UP000821845"/>
    </source>
</evidence>
<comment type="caution">
    <text evidence="1">The sequence shown here is derived from an EMBL/GenBank/DDBJ whole genome shotgun (WGS) entry which is preliminary data.</text>
</comment>
<dbReference type="Proteomes" id="UP000821845">
    <property type="component" value="Chromosome 7"/>
</dbReference>